<dbReference type="GeneID" id="99757315"/>
<protein>
    <submittedName>
        <fullName evidence="1">Uncharacterized protein</fullName>
    </submittedName>
</protein>
<dbReference type="EMBL" id="CP019581">
    <property type="protein sequence ID" value="AZK91408.1"/>
    <property type="molecule type" value="Genomic_DNA"/>
</dbReference>
<evidence type="ECO:0000313" key="2">
    <source>
        <dbReference type="Proteomes" id="UP000267945"/>
    </source>
</evidence>
<accession>A0A3Q8SUD3</accession>
<organism evidence="1 2">
    <name type="scientific">Lactobacillus helveticus</name>
    <name type="common">Lactobacillus suntoryeus</name>
    <dbReference type="NCBI Taxonomy" id="1587"/>
    <lineage>
        <taxon>Bacteria</taxon>
        <taxon>Bacillati</taxon>
        <taxon>Bacillota</taxon>
        <taxon>Bacilli</taxon>
        <taxon>Lactobacillales</taxon>
        <taxon>Lactobacillaceae</taxon>
        <taxon>Lactobacillus</taxon>
    </lineage>
</organism>
<dbReference type="Proteomes" id="UP000267945">
    <property type="component" value="Chromosome"/>
</dbReference>
<dbReference type="AlphaFoldDB" id="A0A3Q8SUD3"/>
<name>A0A3Q8SUD3_LACHE</name>
<proteinExistence type="predicted"/>
<evidence type="ECO:0000313" key="1">
    <source>
        <dbReference type="EMBL" id="AZK91408.1"/>
    </source>
</evidence>
<reference evidence="1 2" key="1">
    <citation type="submission" date="2017-02" db="EMBL/GenBank/DDBJ databases">
        <title>Complete genome sequence of Lactobacillus helveticus.</title>
        <authorList>
            <person name="Kim J.F."/>
            <person name="Chung Y."/>
            <person name="Kwak M."/>
        </authorList>
    </citation>
    <scope>NUCLEOTIDE SEQUENCE [LARGE SCALE GENOMIC DNA]</scope>
    <source>
        <strain evidence="1 2">LH5</strain>
    </source>
</reference>
<gene>
    <name evidence="1" type="ORF">LH5_01166</name>
</gene>
<dbReference type="RefSeq" id="WP_014919385.1">
    <property type="nucleotide sequence ID" value="NZ_CP019581.1"/>
</dbReference>
<sequence>MKKIKHFKSTNISDTQLWVESIRHMRISHCFYPGCKNKNIIKSHTLQNNGVISKLALKNQVCMPRVSRDSMGPLDKKMGLELRKVGKNIATTFTGFCKEHDDKLFADIEKTKWQINDKTAFLFTYRTICSELQTKQEFIKRIDYIVNKKFWKISNLPEYTQADYQLNKLAVSDLKRVKNQCDHYLEKSEDKEIPILGIALDMPQAKFAISGYYIPYYDFNGKLMNRRFGEVDFPVFVNIIPYGNKTIAFLTASRDDYEKFYKDFFAEINDLSLVKKEIFLTNISIKSSDNLVISPEAAKNLTRDQVKLIEGENNSDYVALETIAESGRLDLIDKGLNLFKI</sequence>